<dbReference type="InterPro" id="IPR011040">
    <property type="entry name" value="Sialidase"/>
</dbReference>
<protein>
    <recommendedName>
        <fullName evidence="1">Sialidase domain-containing protein</fullName>
    </recommendedName>
</protein>
<dbReference type="Gene3D" id="2.120.10.10">
    <property type="match status" value="1"/>
</dbReference>
<sequence length="424" mass="48407">MKRFIHWFMGGLLVVAFWVALPDDPGRRSTPEFRPDYVRGHDDLDGRWQMRFASDAETPLVHAASMVELPDGRLRAFWFAGKREGGPDVGIHSAVFDPRAARWSDEERVVTREQIRRQWGRHVRKLGNVVPVLDDDGRMRLFVVAVSFGGWAASRLVVLESDDLGASWRFDEALTASPFLNISTLVKTPPIRYQDGTVGLPVYHEMVGKFGEILRLDEHNRIVDKERIGYGRKAIQPLVLVDGPKQATALLRNENEDDQGMLYRSDSLDGGEDWSPLYGSRLTNPSSAVGGVVLSPGHWLVVANCNPKERDDLCMRETWDSGQTWSDRFFFHNRHRWRADDVSEPVYLEMISEEVANTLEAENPELMRRRVEHNKCHEEGCEFQYDYPYVLQASNGDVHILYTWNKSAIRHAWLPAGPEPRGEG</sequence>
<dbReference type="EMBL" id="ARXX01000038">
    <property type="protein sequence ID" value="MBF5057167.1"/>
    <property type="molecule type" value="Genomic_DNA"/>
</dbReference>
<comment type="caution">
    <text evidence="2">The sequence shown here is derived from an EMBL/GenBank/DDBJ whole genome shotgun (WGS) entry which is preliminary data.</text>
</comment>
<dbReference type="InterPro" id="IPR036278">
    <property type="entry name" value="Sialidase_sf"/>
</dbReference>
<evidence type="ECO:0000259" key="1">
    <source>
        <dbReference type="Pfam" id="PF13088"/>
    </source>
</evidence>
<gene>
    <name evidence="2" type="ORF">Y5W_02461</name>
</gene>
<organism evidence="2 3">
    <name type="scientific">Alloalcanivorax profundimaris</name>
    <dbReference type="NCBI Taxonomy" id="2735259"/>
    <lineage>
        <taxon>Bacteria</taxon>
        <taxon>Pseudomonadati</taxon>
        <taxon>Pseudomonadota</taxon>
        <taxon>Gammaproteobacteria</taxon>
        <taxon>Oceanospirillales</taxon>
        <taxon>Alcanivoracaceae</taxon>
        <taxon>Alloalcanivorax</taxon>
    </lineage>
</organism>
<dbReference type="PANTHER" id="PTHR43752:SF2">
    <property type="entry name" value="BNR_ASP-BOX REPEAT FAMILY PROTEIN"/>
    <property type="match status" value="1"/>
</dbReference>
<proteinExistence type="predicted"/>
<dbReference type="SUPFAM" id="SSF50939">
    <property type="entry name" value="Sialidases"/>
    <property type="match status" value="1"/>
</dbReference>
<dbReference type="Proteomes" id="UP000662703">
    <property type="component" value="Unassembled WGS sequence"/>
</dbReference>
<dbReference type="CDD" id="cd15482">
    <property type="entry name" value="Sialidase_non-viral"/>
    <property type="match status" value="1"/>
</dbReference>
<evidence type="ECO:0000313" key="2">
    <source>
        <dbReference type="EMBL" id="MBF5057167.1"/>
    </source>
</evidence>
<feature type="domain" description="Sialidase" evidence="1">
    <location>
        <begin position="72"/>
        <end position="400"/>
    </location>
</feature>
<evidence type="ECO:0000313" key="3">
    <source>
        <dbReference type="Proteomes" id="UP000662703"/>
    </source>
</evidence>
<name>A0ABS0ASR0_9GAMM</name>
<dbReference type="PANTHER" id="PTHR43752">
    <property type="entry name" value="BNR/ASP-BOX REPEAT FAMILY PROTEIN"/>
    <property type="match status" value="1"/>
</dbReference>
<reference evidence="2 3" key="1">
    <citation type="submission" date="2012-09" db="EMBL/GenBank/DDBJ databases">
        <title>Genome Sequence of alkane-degrading Bacterium Alcanivorax sp. 521-1.</title>
        <authorList>
            <person name="Lai Q."/>
            <person name="Shao Z."/>
        </authorList>
    </citation>
    <scope>NUCLEOTIDE SEQUENCE [LARGE SCALE GENOMIC DNA]</scope>
    <source>
        <strain evidence="2 3">521-1</strain>
    </source>
</reference>
<dbReference type="Pfam" id="PF13088">
    <property type="entry name" value="BNR_2"/>
    <property type="match status" value="1"/>
</dbReference>
<keyword evidence="3" id="KW-1185">Reference proteome</keyword>
<dbReference type="RefSeq" id="WP_194865465.1">
    <property type="nucleotide sequence ID" value="NZ_ARXX01000038.1"/>
</dbReference>
<accession>A0ABS0ASR0</accession>